<dbReference type="AlphaFoldDB" id="D3BKN9"/>
<dbReference type="OMA" id="TWENSTH"/>
<dbReference type="Proteomes" id="UP000001396">
    <property type="component" value="Unassembled WGS sequence"/>
</dbReference>
<evidence type="ECO:0000313" key="6">
    <source>
        <dbReference type="Proteomes" id="UP000001396"/>
    </source>
</evidence>
<organism evidence="5 6">
    <name type="scientific">Heterostelium pallidum (strain ATCC 26659 / Pp 5 / PN500)</name>
    <name type="common">Cellular slime mold</name>
    <name type="synonym">Polysphondylium pallidum</name>
    <dbReference type="NCBI Taxonomy" id="670386"/>
    <lineage>
        <taxon>Eukaryota</taxon>
        <taxon>Amoebozoa</taxon>
        <taxon>Evosea</taxon>
        <taxon>Eumycetozoa</taxon>
        <taxon>Dictyostelia</taxon>
        <taxon>Acytosteliales</taxon>
        <taxon>Acytosteliaceae</taxon>
        <taxon>Heterostelium</taxon>
    </lineage>
</organism>
<dbReference type="InterPro" id="IPR051219">
    <property type="entry name" value="Heterochromatin_chromo-domain"/>
</dbReference>
<keyword evidence="6" id="KW-1185">Reference proteome</keyword>
<dbReference type="GO" id="GO:0005634">
    <property type="term" value="C:nucleus"/>
    <property type="evidence" value="ECO:0007669"/>
    <property type="project" value="UniProtKB-SubCell"/>
</dbReference>
<evidence type="ECO:0000256" key="2">
    <source>
        <dbReference type="ARBA" id="ARBA00023242"/>
    </source>
</evidence>
<feature type="domain" description="Chromo" evidence="4">
    <location>
        <begin position="20"/>
        <end position="78"/>
    </location>
</feature>
<feature type="region of interest" description="Disordered" evidence="3">
    <location>
        <begin position="71"/>
        <end position="165"/>
    </location>
</feature>
<feature type="region of interest" description="Disordered" evidence="3">
    <location>
        <begin position="1"/>
        <end position="20"/>
    </location>
</feature>
<feature type="compositionally biased region" description="Low complexity" evidence="3">
    <location>
        <begin position="136"/>
        <end position="151"/>
    </location>
</feature>
<feature type="compositionally biased region" description="Basic residues" evidence="3">
    <location>
        <begin position="113"/>
        <end position="135"/>
    </location>
</feature>
<comment type="caution">
    <text evidence="5">The sequence shown here is derived from an EMBL/GenBank/DDBJ whole genome shotgun (WGS) entry which is preliminary data.</text>
</comment>
<dbReference type="PROSITE" id="PS50013">
    <property type="entry name" value="CHROMO_2"/>
    <property type="match status" value="1"/>
</dbReference>
<dbReference type="InterPro" id="IPR000953">
    <property type="entry name" value="Chromo/chromo_shadow_dom"/>
</dbReference>
<dbReference type="FunCoup" id="D3BKN9">
    <property type="interactions" value="79"/>
</dbReference>
<dbReference type="STRING" id="670386.D3BKN9"/>
<dbReference type="GeneID" id="31364596"/>
<dbReference type="InParanoid" id="D3BKN9"/>
<evidence type="ECO:0000259" key="4">
    <source>
        <dbReference type="PROSITE" id="PS50013"/>
    </source>
</evidence>
<dbReference type="Pfam" id="PF00385">
    <property type="entry name" value="Chromo"/>
    <property type="match status" value="1"/>
</dbReference>
<sequence length="226" mass="26260">MVKRKSKQPEPEPEEDSNEFQVQEILGSKHVNDRTYYLIQWVGYERKDCTWENSTHVFCDELIQRFNKDLDKNNSTDKEKKALEVEFPFPEEYNDPNYQSDDEAEEEEVKPETKKKQKKSSKSTKKSTPNTKKKQTSTTSKTLTKSSSKSTPVKEEKSKAKRNSTSHLNEVHAGFEYGDKVETILGCKMLDQLSFYPNIMYTLINNNNNNNTKAKQNNNNQAQQVN</sequence>
<dbReference type="Gene3D" id="2.40.50.40">
    <property type="match status" value="1"/>
</dbReference>
<evidence type="ECO:0000256" key="1">
    <source>
        <dbReference type="ARBA" id="ARBA00004123"/>
    </source>
</evidence>
<dbReference type="SUPFAM" id="SSF54160">
    <property type="entry name" value="Chromo domain-like"/>
    <property type="match status" value="1"/>
</dbReference>
<evidence type="ECO:0000313" key="5">
    <source>
        <dbReference type="EMBL" id="EFA78469.1"/>
    </source>
</evidence>
<comment type="subcellular location">
    <subcellularLocation>
        <location evidence="1">Nucleus</location>
    </subcellularLocation>
</comment>
<dbReference type="InterPro" id="IPR023780">
    <property type="entry name" value="Chromo_domain"/>
</dbReference>
<proteinExistence type="predicted"/>
<protein>
    <submittedName>
        <fullName evidence="5">Chromo domain-containing protein</fullName>
    </submittedName>
</protein>
<feature type="compositionally biased region" description="Acidic residues" evidence="3">
    <location>
        <begin position="100"/>
        <end position="109"/>
    </location>
</feature>
<feature type="compositionally biased region" description="Basic and acidic residues" evidence="3">
    <location>
        <begin position="71"/>
        <end position="84"/>
    </location>
</feature>
<accession>D3BKN9</accession>
<dbReference type="SMART" id="SM00298">
    <property type="entry name" value="CHROMO"/>
    <property type="match status" value="1"/>
</dbReference>
<dbReference type="PANTHER" id="PTHR22812">
    <property type="entry name" value="CHROMOBOX PROTEIN"/>
    <property type="match status" value="1"/>
</dbReference>
<gene>
    <name evidence="5" type="primary">hcpC</name>
    <name evidence="5" type="ORF">PPL_09121</name>
</gene>
<evidence type="ECO:0000256" key="3">
    <source>
        <dbReference type="SAM" id="MobiDB-lite"/>
    </source>
</evidence>
<keyword evidence="2" id="KW-0539">Nucleus</keyword>
<dbReference type="InterPro" id="IPR016197">
    <property type="entry name" value="Chromo-like_dom_sf"/>
</dbReference>
<name>D3BKN9_HETP5</name>
<reference evidence="5 6" key="1">
    <citation type="journal article" date="2011" name="Genome Res.">
        <title>Phylogeny-wide analysis of social amoeba genomes highlights ancient origins for complex intercellular communication.</title>
        <authorList>
            <person name="Heidel A.J."/>
            <person name="Lawal H.M."/>
            <person name="Felder M."/>
            <person name="Schilde C."/>
            <person name="Helps N.R."/>
            <person name="Tunggal B."/>
            <person name="Rivero F."/>
            <person name="John U."/>
            <person name="Schleicher M."/>
            <person name="Eichinger L."/>
            <person name="Platzer M."/>
            <person name="Noegel A.A."/>
            <person name="Schaap P."/>
            <person name="Gloeckner G."/>
        </authorList>
    </citation>
    <scope>NUCLEOTIDE SEQUENCE [LARGE SCALE GENOMIC DNA]</scope>
    <source>
        <strain evidence="6">ATCC 26659 / Pp 5 / PN500</strain>
    </source>
</reference>
<dbReference type="RefSeq" id="XP_020430593.1">
    <property type="nucleotide sequence ID" value="XM_020579918.1"/>
</dbReference>
<dbReference type="CDD" id="cd00024">
    <property type="entry name" value="CD_CSD"/>
    <property type="match status" value="1"/>
</dbReference>
<dbReference type="EMBL" id="ADBJ01000038">
    <property type="protein sequence ID" value="EFA78469.1"/>
    <property type="molecule type" value="Genomic_DNA"/>
</dbReference>